<dbReference type="InterPro" id="IPR010402">
    <property type="entry name" value="CCT_domain"/>
</dbReference>
<evidence type="ECO:0000256" key="2">
    <source>
        <dbReference type="ARBA" id="ARBA00010330"/>
    </source>
</evidence>
<dbReference type="PROSITE" id="PS51017">
    <property type="entry name" value="CCT"/>
    <property type="match status" value="1"/>
</dbReference>
<feature type="compositionally biased region" description="Basic and acidic residues" evidence="10">
    <location>
        <begin position="316"/>
        <end position="332"/>
    </location>
</feature>
<dbReference type="GO" id="GO:0048511">
    <property type="term" value="P:rhythmic process"/>
    <property type="evidence" value="ECO:0007669"/>
    <property type="project" value="UniProtKB-KW"/>
</dbReference>
<feature type="region of interest" description="Disordered" evidence="10">
    <location>
        <begin position="720"/>
        <end position="764"/>
    </location>
</feature>
<feature type="region of interest" description="Disordered" evidence="10">
    <location>
        <begin position="1"/>
        <end position="34"/>
    </location>
</feature>
<dbReference type="GO" id="GO:0000160">
    <property type="term" value="P:phosphorelay signal transduction system"/>
    <property type="evidence" value="ECO:0007669"/>
    <property type="project" value="UniProtKB-KW"/>
</dbReference>
<dbReference type="PROSITE" id="PS50110">
    <property type="entry name" value="RESPONSE_REGULATORY"/>
    <property type="match status" value="1"/>
</dbReference>
<keyword evidence="5" id="KW-0090">Biological rhythms</keyword>
<comment type="similarity">
    <text evidence="2">Belongs to the ARR-like family.</text>
</comment>
<dbReference type="GO" id="GO:0005634">
    <property type="term" value="C:nucleus"/>
    <property type="evidence" value="ECO:0007669"/>
    <property type="project" value="UniProtKB-SubCell"/>
</dbReference>
<keyword evidence="7 9" id="KW-0539">Nucleus</keyword>
<sequence length="764" mass="83897">MGNNNQMNSNGAGEEAPMEANQEMHDEPKDIRGIDLERQGILEEDETKINDSAKYVKDFPKGDIAQPQQPPLLGPIVHWERFLPVRSLNVLLVESDDSTRQLVSALLRNCSYEVTAAADAFQAWRILEDLTNRVDLILTEVNIPGLSGIGLLCKIMSHRMCKNIPVIMMSSNDSVGTVFKCLSKGAVDFLVKPIRKNELKNLWQHVWRRCHSSSGSGSESGIQHQKSIKSKSPVDSDDNTDSNDEDDNGSFGQNLRDGSDNVSGTQSSWTKHAVEDDSPQQMSPSDPLADPYDSTCAQVIHSKQGMPKSTNQGCQEQREAADKNSSGKDLEKGAPQNPDGERIPYSTEKASSVTGASMERLPECNPKVEMNENVMFENVPGRESSNASCGPVTPVAGLIGGIADNCESRLANRLPDTPDGFSKISKCKDKANEHSKELPTLELSLKRLRSSGDVDDHNILRHSDLSAFSRYNSPNSQTPRGRGASSSNPHDTSEEIKSESTYSMLNTVALKQGSNGSSNNNDMGSTTKDAFTKLPAHKEKIASTAAAKTIYPSTLHHTPHRPSSNQPPIQEKVDDVAAQAMAGQVRGVQHEIQVQHHHHHYHHHHHHLHSRQEQQPVPPSDRDDISLNNMVTTAPQCGSSNMFPGSMEINAMNYSLNGSASGSNHMSNGHNGNSKAVNAGVKNMDCDAGVAANGEAGGTSLVDQNRFSQREVALNKFRQKRKERNFGKKVRYQSRKRLAEQRPRVRGQFVRRTTHEHTSREGSS</sequence>
<dbReference type="PANTHER" id="PTHR43874">
    <property type="entry name" value="TWO-COMPONENT RESPONSE REGULATOR"/>
    <property type="match status" value="1"/>
</dbReference>
<feature type="compositionally biased region" description="Polar residues" evidence="10">
    <location>
        <begin position="260"/>
        <end position="270"/>
    </location>
</feature>
<dbReference type="FunFam" id="3.40.50.2300:FF:000214">
    <property type="entry name" value="Two-component response regulator-like PRR37"/>
    <property type="match status" value="1"/>
</dbReference>
<keyword evidence="13" id="KW-1185">Reference proteome</keyword>
<accession>A0AB40C7R8</accession>
<feature type="compositionally biased region" description="Acidic residues" evidence="10">
    <location>
        <begin position="235"/>
        <end position="248"/>
    </location>
</feature>
<evidence type="ECO:0000256" key="8">
    <source>
        <dbReference type="PROSITE-ProRule" id="PRU00169"/>
    </source>
</evidence>
<organism evidence="13 14">
    <name type="scientific">Dioscorea cayennensis subsp. rotundata</name>
    <name type="common">White Guinea yam</name>
    <name type="synonym">Dioscorea rotundata</name>
    <dbReference type="NCBI Taxonomy" id="55577"/>
    <lineage>
        <taxon>Eukaryota</taxon>
        <taxon>Viridiplantae</taxon>
        <taxon>Streptophyta</taxon>
        <taxon>Embryophyta</taxon>
        <taxon>Tracheophyta</taxon>
        <taxon>Spermatophyta</taxon>
        <taxon>Magnoliopsida</taxon>
        <taxon>Liliopsida</taxon>
        <taxon>Dioscoreales</taxon>
        <taxon>Dioscoreaceae</taxon>
        <taxon>Dioscorea</taxon>
    </lineage>
</organism>
<evidence type="ECO:0000256" key="10">
    <source>
        <dbReference type="SAM" id="MobiDB-lite"/>
    </source>
</evidence>
<dbReference type="PANTHER" id="PTHR43874:SF125">
    <property type="entry name" value="TWO-COMPONENT RESPONSE REGULATOR-LIKE APRR7"/>
    <property type="match status" value="1"/>
</dbReference>
<feature type="compositionally biased region" description="Basic and acidic residues" evidence="10">
    <location>
        <begin position="22"/>
        <end position="34"/>
    </location>
</feature>
<dbReference type="Pfam" id="PF00072">
    <property type="entry name" value="Response_reg"/>
    <property type="match status" value="1"/>
</dbReference>
<dbReference type="InterPro" id="IPR001789">
    <property type="entry name" value="Sig_transdc_resp-reg_receiver"/>
</dbReference>
<evidence type="ECO:0000256" key="3">
    <source>
        <dbReference type="ARBA" id="ARBA00023012"/>
    </source>
</evidence>
<dbReference type="CDD" id="cd17582">
    <property type="entry name" value="psREC_PRR"/>
    <property type="match status" value="1"/>
</dbReference>
<evidence type="ECO:0000256" key="6">
    <source>
        <dbReference type="ARBA" id="ARBA00023163"/>
    </source>
</evidence>
<proteinExistence type="inferred from homology"/>
<evidence type="ECO:0000256" key="7">
    <source>
        <dbReference type="ARBA" id="ARBA00023242"/>
    </source>
</evidence>
<feature type="region of interest" description="Disordered" evidence="10">
    <location>
        <begin position="594"/>
        <end position="622"/>
    </location>
</feature>
<gene>
    <name evidence="14" type="primary">LOC120273335</name>
</gene>
<keyword evidence="3" id="KW-0902">Two-component regulatory system</keyword>
<feature type="region of interest" description="Disordered" evidence="10">
    <location>
        <begin position="468"/>
        <end position="499"/>
    </location>
</feature>
<dbReference type="AlphaFoldDB" id="A0AB40C7R8"/>
<dbReference type="SMART" id="SM00448">
    <property type="entry name" value="REC"/>
    <property type="match status" value="1"/>
</dbReference>
<evidence type="ECO:0000256" key="9">
    <source>
        <dbReference type="PROSITE-ProRule" id="PRU00357"/>
    </source>
</evidence>
<evidence type="ECO:0000313" key="14">
    <source>
        <dbReference type="RefSeq" id="XP_039135889.1"/>
    </source>
</evidence>
<evidence type="ECO:0000256" key="5">
    <source>
        <dbReference type="ARBA" id="ARBA00023108"/>
    </source>
</evidence>
<keyword evidence="4" id="KW-0805">Transcription regulation</keyword>
<protein>
    <submittedName>
        <fullName evidence="14">Two-component response regulator-like PRR37 isoform X1</fullName>
    </submittedName>
</protein>
<reference evidence="14" key="1">
    <citation type="submission" date="2025-08" db="UniProtKB">
        <authorList>
            <consortium name="RefSeq"/>
        </authorList>
    </citation>
    <scope>IDENTIFICATION</scope>
</reference>
<evidence type="ECO:0000256" key="4">
    <source>
        <dbReference type="ARBA" id="ARBA00023015"/>
    </source>
</evidence>
<keyword evidence="6" id="KW-0804">Transcription</keyword>
<feature type="compositionally biased region" description="Basic residues" evidence="10">
    <location>
        <begin position="720"/>
        <end position="736"/>
    </location>
</feature>
<evidence type="ECO:0000256" key="1">
    <source>
        <dbReference type="ARBA" id="ARBA00004123"/>
    </source>
</evidence>
<dbReference type="InterPro" id="IPR011006">
    <property type="entry name" value="CheY-like_superfamily"/>
</dbReference>
<feature type="compositionally biased region" description="Basic residues" evidence="10">
    <location>
        <begin position="595"/>
        <end position="609"/>
    </location>
</feature>
<dbReference type="RefSeq" id="XP_039135889.1">
    <property type="nucleotide sequence ID" value="XM_039279955.1"/>
</dbReference>
<dbReference type="GeneID" id="120273335"/>
<dbReference type="Proteomes" id="UP001515500">
    <property type="component" value="Chromosome 12"/>
</dbReference>
<feature type="domain" description="Response regulatory" evidence="11">
    <location>
        <begin position="89"/>
        <end position="207"/>
    </location>
</feature>
<feature type="domain" description="CCT" evidence="12">
    <location>
        <begin position="710"/>
        <end position="752"/>
    </location>
</feature>
<comment type="subcellular location">
    <subcellularLocation>
        <location evidence="1 9">Nucleus</location>
    </subcellularLocation>
</comment>
<name>A0AB40C7R8_DIOCR</name>
<dbReference type="GO" id="GO:0009736">
    <property type="term" value="P:cytokinin-activated signaling pathway"/>
    <property type="evidence" value="ECO:0007669"/>
    <property type="project" value="InterPro"/>
</dbReference>
<dbReference type="SUPFAM" id="SSF52172">
    <property type="entry name" value="CheY-like"/>
    <property type="match status" value="1"/>
</dbReference>
<evidence type="ECO:0000259" key="11">
    <source>
        <dbReference type="PROSITE" id="PS50110"/>
    </source>
</evidence>
<feature type="compositionally biased region" description="Polar residues" evidence="10">
    <location>
        <begin position="1"/>
        <end position="11"/>
    </location>
</feature>
<evidence type="ECO:0000313" key="13">
    <source>
        <dbReference type="Proteomes" id="UP001515500"/>
    </source>
</evidence>
<feature type="compositionally biased region" description="Polar residues" evidence="10">
    <location>
        <begin position="469"/>
        <end position="490"/>
    </location>
</feature>
<feature type="region of interest" description="Disordered" evidence="10">
    <location>
        <begin position="213"/>
        <end position="357"/>
    </location>
</feature>
<dbReference type="InterPro" id="IPR045279">
    <property type="entry name" value="ARR-like"/>
</dbReference>
<comment type="caution">
    <text evidence="8">Lacks conserved residue(s) required for the propagation of feature annotation.</text>
</comment>
<feature type="compositionally biased region" description="Basic and acidic residues" evidence="10">
    <location>
        <begin position="753"/>
        <end position="764"/>
    </location>
</feature>
<evidence type="ECO:0000259" key="12">
    <source>
        <dbReference type="PROSITE" id="PS51017"/>
    </source>
</evidence>
<dbReference type="Gene3D" id="3.40.50.2300">
    <property type="match status" value="1"/>
</dbReference>
<dbReference type="Pfam" id="PF06203">
    <property type="entry name" value="CCT"/>
    <property type="match status" value="1"/>
</dbReference>